<dbReference type="SMART" id="SM00558">
    <property type="entry name" value="JmjC"/>
    <property type="match status" value="1"/>
</dbReference>
<evidence type="ECO:0000259" key="1">
    <source>
        <dbReference type="PROSITE" id="PS51184"/>
    </source>
</evidence>
<dbReference type="PROSITE" id="PS51184">
    <property type="entry name" value="JMJC"/>
    <property type="match status" value="1"/>
</dbReference>
<dbReference type="InterPro" id="IPR041667">
    <property type="entry name" value="Cupin_8"/>
</dbReference>
<dbReference type="EMBL" id="SHKP01000008">
    <property type="protein sequence ID" value="RZT93627.1"/>
    <property type="molecule type" value="Genomic_DNA"/>
</dbReference>
<dbReference type="SUPFAM" id="SSF51197">
    <property type="entry name" value="Clavaminate synthase-like"/>
    <property type="match status" value="1"/>
</dbReference>
<proteinExistence type="predicted"/>
<dbReference type="Pfam" id="PF13621">
    <property type="entry name" value="Cupin_8"/>
    <property type="match status" value="1"/>
</dbReference>
<accession>A0A4Q7VCM5</accession>
<dbReference type="PANTHER" id="PTHR12461:SF105">
    <property type="entry name" value="HYPOXIA-INDUCIBLE FACTOR 1-ALPHA INHIBITOR"/>
    <property type="match status" value="1"/>
</dbReference>
<dbReference type="InterPro" id="IPR003347">
    <property type="entry name" value="JmjC_dom"/>
</dbReference>
<reference evidence="2 3" key="1">
    <citation type="submission" date="2019-02" db="EMBL/GenBank/DDBJ databases">
        <title>Genomic Encyclopedia of Type Strains, Phase IV (KMG-IV): sequencing the most valuable type-strain genomes for metagenomic binning, comparative biology and taxonomic classification.</title>
        <authorList>
            <person name="Goeker M."/>
        </authorList>
    </citation>
    <scope>NUCLEOTIDE SEQUENCE [LARGE SCALE GENOMIC DNA]</scope>
    <source>
        <strain evidence="2 3">DSM 19570</strain>
    </source>
</reference>
<sequence length="352" mass="40379">MTQREIPPAPRPLGAPRRRPEDADWLQWIAENRLRNCAPDSMLETMVAAGLDRPASERAIAAMEANPVFLAARRHQQLHRKLASVLANQQRIWELGRQYEQVEKRSGVSTPEFMERYVIGSRPLVLSDLARDWPALQRWSPADLRTRFGHLDVDIQAGREQNPRYEQDKLKHRQVARLGDFVDRVLAGGPTNDYYLTANNEVLRRPEFAPLLADIGTLPPFCDPDQLARSSSFWFGPAGSITPLHHDTLMLLHTQVVGRKRWRFISPLETPRLYNHDGVFSPIDLDRPDLDRFPDFRGVKVLEVVLEPGDTVFLPLGWWHQVTSLETSLSFSFSNLAFPNTYSYDNPSIQDW</sequence>
<feature type="domain" description="JmjC" evidence="1">
    <location>
        <begin position="194"/>
        <end position="352"/>
    </location>
</feature>
<dbReference type="OrthoDB" id="479699at2"/>
<dbReference type="AlphaFoldDB" id="A0A4Q7VCM5"/>
<organism evidence="2 3">
    <name type="scientific">Rivibacter subsaxonicus</name>
    <dbReference type="NCBI Taxonomy" id="457575"/>
    <lineage>
        <taxon>Bacteria</taxon>
        <taxon>Pseudomonadati</taxon>
        <taxon>Pseudomonadota</taxon>
        <taxon>Betaproteobacteria</taxon>
        <taxon>Burkholderiales</taxon>
        <taxon>Rivibacter</taxon>
    </lineage>
</organism>
<dbReference type="PANTHER" id="PTHR12461">
    <property type="entry name" value="HYPOXIA-INDUCIBLE FACTOR 1 ALPHA INHIBITOR-RELATED"/>
    <property type="match status" value="1"/>
</dbReference>
<dbReference type="Gene3D" id="2.60.120.650">
    <property type="entry name" value="Cupin"/>
    <property type="match status" value="1"/>
</dbReference>
<comment type="caution">
    <text evidence="2">The sequence shown here is derived from an EMBL/GenBank/DDBJ whole genome shotgun (WGS) entry which is preliminary data.</text>
</comment>
<name>A0A4Q7VCM5_9BURK</name>
<evidence type="ECO:0000313" key="3">
    <source>
        <dbReference type="Proteomes" id="UP000293671"/>
    </source>
</evidence>
<protein>
    <submittedName>
        <fullName evidence="2">Cupin-like protein</fullName>
    </submittedName>
</protein>
<evidence type="ECO:0000313" key="2">
    <source>
        <dbReference type="EMBL" id="RZT93627.1"/>
    </source>
</evidence>
<dbReference type="Proteomes" id="UP000293671">
    <property type="component" value="Unassembled WGS sequence"/>
</dbReference>
<keyword evidence="3" id="KW-1185">Reference proteome</keyword>
<gene>
    <name evidence="2" type="ORF">EV670_3177</name>
</gene>